<dbReference type="EMBL" id="JBHTLN010000001">
    <property type="protein sequence ID" value="MFD1121795.1"/>
    <property type="molecule type" value="Genomic_DNA"/>
</dbReference>
<feature type="compositionally biased region" description="Basic and acidic residues" evidence="1">
    <location>
        <begin position="124"/>
        <end position="144"/>
    </location>
</feature>
<evidence type="ECO:0000313" key="3">
    <source>
        <dbReference type="Proteomes" id="UP001597206"/>
    </source>
</evidence>
<feature type="region of interest" description="Disordered" evidence="1">
    <location>
        <begin position="124"/>
        <end position="151"/>
    </location>
</feature>
<organism evidence="2 3">
    <name type="scientific">Methylophilus flavus</name>
    <dbReference type="NCBI Taxonomy" id="640084"/>
    <lineage>
        <taxon>Bacteria</taxon>
        <taxon>Pseudomonadati</taxon>
        <taxon>Pseudomonadota</taxon>
        <taxon>Betaproteobacteria</taxon>
        <taxon>Nitrosomonadales</taxon>
        <taxon>Methylophilaceae</taxon>
        <taxon>Methylophilus</taxon>
    </lineage>
</organism>
<name>A0ABW3PC85_9PROT</name>
<dbReference type="Proteomes" id="UP001597206">
    <property type="component" value="Unassembled WGS sequence"/>
</dbReference>
<reference evidence="3" key="1">
    <citation type="journal article" date="2019" name="Int. J. Syst. Evol. Microbiol.">
        <title>The Global Catalogue of Microorganisms (GCM) 10K type strain sequencing project: providing services to taxonomists for standard genome sequencing and annotation.</title>
        <authorList>
            <consortium name="The Broad Institute Genomics Platform"/>
            <consortium name="The Broad Institute Genome Sequencing Center for Infectious Disease"/>
            <person name="Wu L."/>
            <person name="Ma J."/>
        </authorList>
    </citation>
    <scope>NUCLEOTIDE SEQUENCE [LARGE SCALE GENOMIC DNA]</scope>
    <source>
        <strain evidence="3">CCUG 58411</strain>
    </source>
</reference>
<evidence type="ECO:0000313" key="2">
    <source>
        <dbReference type="EMBL" id="MFD1121795.1"/>
    </source>
</evidence>
<sequence>MQLLALNIIRFYQHFISPFKGFCCAYSHHTGHASCSTLGFRAIQRYGVIDGFFVLRRRLYLCGVSHRRYSPPKLRPHRKQRGDCDIGCDLPCDNGCKLPNLKSCPMFNVLNCADACNCDWPSSNKKDEKKEEEIHLPPKLERNTFAKSSIG</sequence>
<dbReference type="RefSeq" id="WP_379033898.1">
    <property type="nucleotide sequence ID" value="NZ_JBHTLN010000001.1"/>
</dbReference>
<comment type="caution">
    <text evidence="2">The sequence shown here is derived from an EMBL/GenBank/DDBJ whole genome shotgun (WGS) entry which is preliminary data.</text>
</comment>
<keyword evidence="3" id="KW-1185">Reference proteome</keyword>
<dbReference type="Pfam" id="PF01809">
    <property type="entry name" value="YidD"/>
    <property type="match status" value="1"/>
</dbReference>
<dbReference type="SMART" id="SM01234">
    <property type="entry name" value="Haemolytic"/>
    <property type="match status" value="1"/>
</dbReference>
<evidence type="ECO:0000256" key="1">
    <source>
        <dbReference type="SAM" id="MobiDB-lite"/>
    </source>
</evidence>
<dbReference type="InterPro" id="IPR002696">
    <property type="entry name" value="Membr_insert_effic_factor_YidD"/>
</dbReference>
<protein>
    <submittedName>
        <fullName evidence="2">Membrane protein insertion efficiency factor YidD</fullName>
    </submittedName>
</protein>
<gene>
    <name evidence="2" type="primary">yidD</name>
    <name evidence="2" type="ORF">ACFQ2T_04720</name>
</gene>
<dbReference type="NCBIfam" id="TIGR00278">
    <property type="entry name" value="membrane protein insertion efficiency factor YidD"/>
    <property type="match status" value="1"/>
</dbReference>
<accession>A0ABW3PC85</accession>
<proteinExistence type="predicted"/>